<reference evidence="14" key="1">
    <citation type="journal article" date="2019" name="Int. J. Syst. Evol. Microbiol.">
        <title>The Global Catalogue of Microorganisms (GCM) 10K type strain sequencing project: providing services to taxonomists for standard genome sequencing and annotation.</title>
        <authorList>
            <consortium name="The Broad Institute Genomics Platform"/>
            <consortium name="The Broad Institute Genome Sequencing Center for Infectious Disease"/>
            <person name="Wu L."/>
            <person name="Ma J."/>
        </authorList>
    </citation>
    <scope>NUCLEOTIDE SEQUENCE [LARGE SCALE GENOMIC DNA]</scope>
    <source>
        <strain evidence="14">CGMCC 1.3240</strain>
    </source>
</reference>
<dbReference type="InterPro" id="IPR001036">
    <property type="entry name" value="Acrflvin-R"/>
</dbReference>
<dbReference type="NCBIfam" id="TIGR01129">
    <property type="entry name" value="secD"/>
    <property type="match status" value="1"/>
</dbReference>
<keyword evidence="5 9" id="KW-0653">Protein transport</keyword>
<dbReference type="RefSeq" id="WP_379188674.1">
    <property type="nucleotide sequence ID" value="NZ_JBHSOW010000045.1"/>
</dbReference>
<dbReference type="InterPro" id="IPR005791">
    <property type="entry name" value="SecD"/>
</dbReference>
<dbReference type="Proteomes" id="UP001596047">
    <property type="component" value="Unassembled WGS sequence"/>
</dbReference>
<comment type="caution">
    <text evidence="9">Lacks conserved residue(s) required for the propagation of feature annotation.</text>
</comment>
<feature type="transmembrane region" description="Helical" evidence="9">
    <location>
        <begin position="279"/>
        <end position="297"/>
    </location>
</feature>
<feature type="domain" description="SecDF P1 head subdomain" evidence="12">
    <location>
        <begin position="132"/>
        <end position="230"/>
    </location>
</feature>
<dbReference type="PANTHER" id="PTHR30081">
    <property type="entry name" value="PROTEIN-EXPORT MEMBRANE PROTEIN SEC"/>
    <property type="match status" value="1"/>
</dbReference>
<dbReference type="Pfam" id="PF21760">
    <property type="entry name" value="SecD_1st"/>
    <property type="match status" value="1"/>
</dbReference>
<dbReference type="InterPro" id="IPR055344">
    <property type="entry name" value="SecD_SecF_C_bact"/>
</dbReference>
<evidence type="ECO:0000313" key="14">
    <source>
        <dbReference type="Proteomes" id="UP001596047"/>
    </source>
</evidence>
<comment type="subunit">
    <text evidence="9">Forms a complex with SecF. Part of the essential Sec protein translocation apparatus which comprises SecA, SecYEG and auxiliary proteins SecDF. Other proteins may also be involved.</text>
</comment>
<name>A0ABW0VW85_9BACL</name>
<keyword evidence="6 9" id="KW-1133">Transmembrane helix</keyword>
<evidence type="ECO:0000256" key="7">
    <source>
        <dbReference type="ARBA" id="ARBA00023010"/>
    </source>
</evidence>
<accession>A0ABW0VW85</accession>
<feature type="transmembrane region" description="Helical" evidence="9">
    <location>
        <begin position="254"/>
        <end position="272"/>
    </location>
</feature>
<dbReference type="Gene3D" id="1.20.1640.10">
    <property type="entry name" value="Multidrug efflux transporter AcrB transmembrane domain"/>
    <property type="match status" value="1"/>
</dbReference>
<evidence type="ECO:0000259" key="11">
    <source>
        <dbReference type="Pfam" id="PF21760"/>
    </source>
</evidence>
<dbReference type="HAMAP" id="MF_01463_B">
    <property type="entry name" value="SecD_B"/>
    <property type="match status" value="1"/>
</dbReference>
<organism evidence="13 14">
    <name type="scientific">Paenibacillus solisilvae</name>
    <dbReference type="NCBI Taxonomy" id="2486751"/>
    <lineage>
        <taxon>Bacteria</taxon>
        <taxon>Bacillati</taxon>
        <taxon>Bacillota</taxon>
        <taxon>Bacilli</taxon>
        <taxon>Bacillales</taxon>
        <taxon>Paenibacillaceae</taxon>
        <taxon>Paenibacillus</taxon>
    </lineage>
</organism>
<evidence type="ECO:0000256" key="8">
    <source>
        <dbReference type="ARBA" id="ARBA00023136"/>
    </source>
</evidence>
<dbReference type="InterPro" id="IPR048634">
    <property type="entry name" value="SecD_SecF_C"/>
</dbReference>
<keyword evidence="4 9" id="KW-0812">Transmembrane</keyword>
<comment type="function">
    <text evidence="9">Part of the Sec protein translocase complex. Interacts with the SecYEG preprotein conducting channel. SecDF uses the proton motive force (PMF) to complete protein translocation after the ATP-dependent function of SecA.</text>
</comment>
<dbReference type="PRINTS" id="PR00702">
    <property type="entry name" value="ACRIFLAVINRP"/>
</dbReference>
<protein>
    <recommendedName>
        <fullName evidence="9">Protein translocase subunit SecD</fullName>
    </recommendedName>
</protein>
<evidence type="ECO:0000256" key="2">
    <source>
        <dbReference type="ARBA" id="ARBA00022448"/>
    </source>
</evidence>
<comment type="similarity">
    <text evidence="9">Belongs to the SecD/SecF family. SecD subfamily.</text>
</comment>
<sequence length="425" mass="46030">MNRLLAFVLIVVISIGVVAATSPSLVNQVKLGLDLKGGFEILYEAQPIEKGGKITKESLIETAKSLEARANGTGVAEPDVTTEGTNRIRVKIAGIKDEAMVRDILKKPAELTFRSTRGCPASTDPTKTNYCKVELYGNDFKENGAEVHQTNLNAYEIAIKMKSASKFAEITREIAKIPQTNQLAIYLDDTLLSAPNVSSEINSTDAVITGDYTRDEATDIKNTINLGALPLKLTEKYTQSVGATLGKLSLQETLFAGGIGTVLILIFMMLFYRMPGTIASFSIIVYIWLLLLGFNLINATLTLPGIAAFILGVGMAVDANIIMAERIKEELRSGKSLLSSQKAGSKNSFRTIIDAHVTTLIAGLVLFFIGVGSVKGFAVILILSIIISILTNVFFSRLLLSLLIRSNVVKKKSYFGVKESEIRAL</sequence>
<feature type="domain" description="Protein translocase subunit SecDF P1" evidence="11">
    <location>
        <begin position="63"/>
        <end position="116"/>
    </location>
</feature>
<dbReference type="PANTHER" id="PTHR30081:SF1">
    <property type="entry name" value="PROTEIN TRANSLOCASE SUBUNIT SECD"/>
    <property type="match status" value="1"/>
</dbReference>
<evidence type="ECO:0000259" key="10">
    <source>
        <dbReference type="Pfam" id="PF02355"/>
    </source>
</evidence>
<keyword evidence="8 9" id="KW-0472">Membrane</keyword>
<evidence type="ECO:0000256" key="4">
    <source>
        <dbReference type="ARBA" id="ARBA00022692"/>
    </source>
</evidence>
<dbReference type="NCBIfam" id="TIGR00916">
    <property type="entry name" value="2A0604s01"/>
    <property type="match status" value="1"/>
</dbReference>
<keyword evidence="14" id="KW-1185">Reference proteome</keyword>
<feature type="transmembrane region" description="Helical" evidence="9">
    <location>
        <begin position="352"/>
        <end position="371"/>
    </location>
</feature>
<feature type="transmembrane region" description="Helical" evidence="9">
    <location>
        <begin position="303"/>
        <end position="323"/>
    </location>
</feature>
<comment type="caution">
    <text evidence="13">The sequence shown here is derived from an EMBL/GenBank/DDBJ whole genome shotgun (WGS) entry which is preliminary data.</text>
</comment>
<dbReference type="EMBL" id="JBHSOW010000045">
    <property type="protein sequence ID" value="MFC5650121.1"/>
    <property type="molecule type" value="Genomic_DNA"/>
</dbReference>
<dbReference type="Gene3D" id="3.30.70.3220">
    <property type="match status" value="1"/>
</dbReference>
<keyword evidence="7 9" id="KW-0811">Translocation</keyword>
<evidence type="ECO:0000256" key="6">
    <source>
        <dbReference type="ARBA" id="ARBA00022989"/>
    </source>
</evidence>
<dbReference type="SUPFAM" id="SSF82866">
    <property type="entry name" value="Multidrug efflux transporter AcrB transmembrane domain"/>
    <property type="match status" value="1"/>
</dbReference>
<keyword evidence="2 9" id="KW-0813">Transport</keyword>
<keyword evidence="3 9" id="KW-1003">Cell membrane</keyword>
<feature type="transmembrane region" description="Helical" evidence="9">
    <location>
        <begin position="377"/>
        <end position="404"/>
    </location>
</feature>
<evidence type="ECO:0000256" key="5">
    <source>
        <dbReference type="ARBA" id="ARBA00022927"/>
    </source>
</evidence>
<evidence type="ECO:0000256" key="3">
    <source>
        <dbReference type="ARBA" id="ARBA00022475"/>
    </source>
</evidence>
<dbReference type="InterPro" id="IPR022813">
    <property type="entry name" value="SecD/SecF_arch_bac"/>
</dbReference>
<feature type="domain" description="Protein export membrane protein SecD/SecF C-terminal" evidence="10">
    <location>
        <begin position="236"/>
        <end position="403"/>
    </location>
</feature>
<gene>
    <name evidence="9 13" type="primary">secD</name>
    <name evidence="13" type="ORF">ACFPYJ_13505</name>
</gene>
<evidence type="ECO:0000259" key="12">
    <source>
        <dbReference type="Pfam" id="PF22599"/>
    </source>
</evidence>
<proteinExistence type="inferred from homology"/>
<dbReference type="InterPro" id="IPR054384">
    <property type="entry name" value="SecDF_P1_head"/>
</dbReference>
<evidence type="ECO:0000256" key="1">
    <source>
        <dbReference type="ARBA" id="ARBA00004651"/>
    </source>
</evidence>
<dbReference type="InterPro" id="IPR048631">
    <property type="entry name" value="SecD_1st"/>
</dbReference>
<evidence type="ECO:0000313" key="13">
    <source>
        <dbReference type="EMBL" id="MFC5650121.1"/>
    </source>
</evidence>
<comment type="subcellular location">
    <subcellularLocation>
        <location evidence="1 9">Cell membrane</location>
        <topology evidence="1 9">Multi-pass membrane protein</topology>
    </subcellularLocation>
</comment>
<evidence type="ECO:0000256" key="9">
    <source>
        <dbReference type="HAMAP-Rule" id="MF_01463"/>
    </source>
</evidence>
<dbReference type="Pfam" id="PF22599">
    <property type="entry name" value="SecDF_P1_head"/>
    <property type="match status" value="1"/>
</dbReference>
<dbReference type="Pfam" id="PF02355">
    <property type="entry name" value="SecD_SecF_C"/>
    <property type="match status" value="1"/>
</dbReference>